<evidence type="ECO:0000256" key="26">
    <source>
        <dbReference type="ARBA" id="ARBA00060592"/>
    </source>
</evidence>
<dbReference type="Gene3D" id="3.40.710.10">
    <property type="entry name" value="DD-peptidase/beta-lactamase superfamily"/>
    <property type="match status" value="1"/>
</dbReference>
<comment type="pathway">
    <text evidence="26">Glycan biosynthesis.</text>
</comment>
<evidence type="ECO:0000313" key="30">
    <source>
        <dbReference type="EMBL" id="XBX74834.1"/>
    </source>
</evidence>
<evidence type="ECO:0000256" key="13">
    <source>
        <dbReference type="ARBA" id="ARBA00022692"/>
    </source>
</evidence>
<evidence type="ECO:0000256" key="7">
    <source>
        <dbReference type="ARBA" id="ARBA00018638"/>
    </source>
</evidence>
<evidence type="ECO:0000259" key="28">
    <source>
        <dbReference type="Pfam" id="PF00905"/>
    </source>
</evidence>
<keyword evidence="11" id="KW-0328">Glycosyltransferase</keyword>
<evidence type="ECO:0000256" key="18">
    <source>
        <dbReference type="ARBA" id="ARBA00022989"/>
    </source>
</evidence>
<evidence type="ECO:0000256" key="2">
    <source>
        <dbReference type="ARBA" id="ARBA00004401"/>
    </source>
</evidence>
<keyword evidence="21" id="KW-0511">Multifunctional enzyme</keyword>
<evidence type="ECO:0000256" key="8">
    <source>
        <dbReference type="ARBA" id="ARBA00022475"/>
    </source>
</evidence>
<sequence>MTENNSKFGSRKEKYKKKRMEKTAAKKFTYKQVLLSIVIFVLLVAVSIASYLVYLAYTIPQPNLEELRAPSIVFSNDYTEMGLTNQRQIYTPIEEISPYLINAIIAVEDNSFYDHIGFDPIAIARASWVNLTQRRYAQGGSTITQQLAKNVFLTGERAMNRKVKELVYAIRLEQLYSKDEILEQYLNTIYFGHGNYGVGAASRYYFDKSPNQLTLDEAALLAGIINGPYLFTPDFDRNITPPDAIDDFNPQEEEDINVLSQSRTYRRRTLVLSRMLTEDFITQQQFDEANEVIIDLTRINSGEDIQTILIDRAAEEANMILSDMGYDNPYYERSGFQIITTIDLEIQEKLDSVTTSTYSSIVGNNPQPEEFHLGAITINSNTGEILAARGNWSTTGWSYLFSGQSRPGSSMKPVYYAYFLEYQNYTPLTLKNCSKDVANDFEEEFGAQISDFDGDYHYSQLNLRQAMAESCNIYAITTAAEIVHQNQVEHFQSFLSSFNMQGINPNYPASILGSDSQNMLNMVSAYGAFNNGGYLINPYLVREIRDIDGNTIYSAEPGQGEQIISSEVAFITTSLMRSVIDHPDGTASYIRNRLANRDVSVKTGTDIGGNTNTYTMAGSSGDLTTLISVQESRNTELFQQETVRLPRGTAANFWADYMNEALTVFHPDGVPVLRPPEGVVETKLCSDSLLLATNNCPEPFSEFFVQGTEPQKMCDIHGDGVYRICTDSWQLATEYCPEDRIWERQYRFFEPPPSERCQIHAPPLEDEDEEHGLPEDDTINEEETVEEIEDETNEEEFQEENDDNAPIEENQQENEEEI</sequence>
<evidence type="ECO:0000256" key="14">
    <source>
        <dbReference type="ARBA" id="ARBA00022801"/>
    </source>
</evidence>
<dbReference type="FunFam" id="1.10.3810.10:FF:000001">
    <property type="entry name" value="Penicillin-binding protein 1A"/>
    <property type="match status" value="1"/>
</dbReference>
<evidence type="ECO:0000256" key="21">
    <source>
        <dbReference type="ARBA" id="ARBA00023268"/>
    </source>
</evidence>
<dbReference type="InterPro" id="IPR001460">
    <property type="entry name" value="PCN-bd_Tpept"/>
</dbReference>
<dbReference type="RefSeq" id="WP_350343583.1">
    <property type="nucleotide sequence ID" value="NZ_CP158367.1"/>
</dbReference>
<dbReference type="GO" id="GO:0009252">
    <property type="term" value="P:peptidoglycan biosynthetic process"/>
    <property type="evidence" value="ECO:0007669"/>
    <property type="project" value="UniProtKB-KW"/>
</dbReference>
<keyword evidence="22" id="KW-0961">Cell wall biogenesis/degradation</keyword>
<feature type="domain" description="Penicillin-binding protein transpeptidase" evidence="28">
    <location>
        <begin position="375"/>
        <end position="633"/>
    </location>
</feature>
<evidence type="ECO:0000256" key="16">
    <source>
        <dbReference type="ARBA" id="ARBA00022968"/>
    </source>
</evidence>
<keyword evidence="10" id="KW-0645">Protease</keyword>
<dbReference type="GO" id="GO:0008360">
    <property type="term" value="P:regulation of cell shape"/>
    <property type="evidence" value="ECO:0007669"/>
    <property type="project" value="UniProtKB-KW"/>
</dbReference>
<dbReference type="InterPro" id="IPR012338">
    <property type="entry name" value="Beta-lactam/transpept-like"/>
</dbReference>
<dbReference type="Gene3D" id="1.10.3810.10">
    <property type="entry name" value="Biosynthetic peptidoglycan transglycosylase-like"/>
    <property type="match status" value="1"/>
</dbReference>
<keyword evidence="18" id="KW-1133">Transmembrane helix</keyword>
<evidence type="ECO:0000256" key="10">
    <source>
        <dbReference type="ARBA" id="ARBA00022670"/>
    </source>
</evidence>
<evidence type="ECO:0000256" key="24">
    <source>
        <dbReference type="ARBA" id="ARBA00044770"/>
    </source>
</evidence>
<organism evidence="30">
    <name type="scientific">Proteinivorax tanatarense</name>
    <dbReference type="NCBI Taxonomy" id="1260629"/>
    <lineage>
        <taxon>Bacteria</taxon>
        <taxon>Bacillati</taxon>
        <taxon>Bacillota</taxon>
        <taxon>Clostridia</taxon>
        <taxon>Eubacteriales</taxon>
        <taxon>Proteinivoracaceae</taxon>
        <taxon>Proteinivorax</taxon>
    </lineage>
</organism>
<keyword evidence="19" id="KW-0472">Membrane</keyword>
<evidence type="ECO:0000256" key="4">
    <source>
        <dbReference type="ARBA" id="ARBA00007090"/>
    </source>
</evidence>
<evidence type="ECO:0000256" key="17">
    <source>
        <dbReference type="ARBA" id="ARBA00022984"/>
    </source>
</evidence>
<dbReference type="GO" id="GO:0006508">
    <property type="term" value="P:proteolysis"/>
    <property type="evidence" value="ECO:0007669"/>
    <property type="project" value="UniProtKB-KW"/>
</dbReference>
<dbReference type="SUPFAM" id="SSF56601">
    <property type="entry name" value="beta-lactamase/transpeptidase-like"/>
    <property type="match status" value="1"/>
</dbReference>
<comment type="similarity">
    <text evidence="5">In the N-terminal section; belongs to the glycosyltransferase 51 family.</text>
</comment>
<dbReference type="GO" id="GO:0046677">
    <property type="term" value="P:response to antibiotic"/>
    <property type="evidence" value="ECO:0007669"/>
    <property type="project" value="UniProtKB-KW"/>
</dbReference>
<comment type="function">
    <text evidence="1">Cell wall formation. Synthesis of cross-linked peptidoglycan from the lipid intermediates. The enzyme has a penicillin-insensitive transglycosylase N-terminal domain (formation of linear glycan strands) and a penicillin-sensitive transpeptidase C-terminal domain (cross-linking of the peptide subunits).</text>
</comment>
<dbReference type="AlphaFoldDB" id="A0AAU7VL35"/>
<dbReference type="EMBL" id="CP158367">
    <property type="protein sequence ID" value="XBX74834.1"/>
    <property type="molecule type" value="Genomic_DNA"/>
</dbReference>
<comment type="catalytic activity">
    <reaction evidence="23">
        <text>Preferential cleavage: (Ac)2-L-Lys-D-Ala-|-D-Ala. Also transpeptidation of peptidyl-alanyl moieties that are N-acyl substituents of D-alanine.</text>
        <dbReference type="EC" id="3.4.16.4"/>
    </reaction>
</comment>
<comment type="pathway">
    <text evidence="3">Cell wall biogenesis; peptidoglycan biosynthesis.</text>
</comment>
<keyword evidence="8" id="KW-1003">Cell membrane</keyword>
<comment type="catalytic activity">
    <reaction evidence="25">
        <text>[GlcNAc-(1-&gt;4)-Mur2Ac(oyl-L-Ala-gamma-D-Glu-L-Lys-D-Ala-D-Ala)](n)-di-trans,octa-cis-undecaprenyl diphosphate + beta-D-GlcNAc-(1-&gt;4)-Mur2Ac(oyl-L-Ala-gamma-D-Glu-L-Lys-D-Ala-D-Ala)-di-trans,octa-cis-undecaprenyl diphosphate = [GlcNAc-(1-&gt;4)-Mur2Ac(oyl-L-Ala-gamma-D-Glu-L-Lys-D-Ala-D-Ala)](n+1)-di-trans,octa-cis-undecaprenyl diphosphate + di-trans,octa-cis-undecaprenyl diphosphate + H(+)</text>
        <dbReference type="Rhea" id="RHEA:23708"/>
        <dbReference type="Rhea" id="RHEA-COMP:9602"/>
        <dbReference type="Rhea" id="RHEA-COMP:9603"/>
        <dbReference type="ChEBI" id="CHEBI:15378"/>
        <dbReference type="ChEBI" id="CHEBI:58405"/>
        <dbReference type="ChEBI" id="CHEBI:60033"/>
        <dbReference type="ChEBI" id="CHEBI:78435"/>
        <dbReference type="EC" id="2.4.99.28"/>
    </reaction>
</comment>
<evidence type="ECO:0000256" key="11">
    <source>
        <dbReference type="ARBA" id="ARBA00022676"/>
    </source>
</evidence>
<evidence type="ECO:0000256" key="1">
    <source>
        <dbReference type="ARBA" id="ARBA00002624"/>
    </source>
</evidence>
<evidence type="ECO:0000256" key="5">
    <source>
        <dbReference type="ARBA" id="ARBA00007739"/>
    </source>
</evidence>
<dbReference type="InterPro" id="IPR023346">
    <property type="entry name" value="Lysozyme-like_dom_sf"/>
</dbReference>
<comment type="subcellular location">
    <subcellularLocation>
        <location evidence="2">Cell membrane</location>
        <topology evidence="2">Single-pass type II membrane protein</topology>
    </subcellularLocation>
</comment>
<evidence type="ECO:0000256" key="27">
    <source>
        <dbReference type="SAM" id="MobiDB-lite"/>
    </source>
</evidence>
<evidence type="ECO:0000256" key="20">
    <source>
        <dbReference type="ARBA" id="ARBA00023251"/>
    </source>
</evidence>
<dbReference type="GO" id="GO:0008658">
    <property type="term" value="F:penicillin binding"/>
    <property type="evidence" value="ECO:0007669"/>
    <property type="project" value="InterPro"/>
</dbReference>
<dbReference type="GO" id="GO:0009002">
    <property type="term" value="F:serine-type D-Ala-D-Ala carboxypeptidase activity"/>
    <property type="evidence" value="ECO:0007669"/>
    <property type="project" value="UniProtKB-EC"/>
</dbReference>
<dbReference type="InterPro" id="IPR036950">
    <property type="entry name" value="PBP_transglycosylase"/>
</dbReference>
<accession>A0AAU7VL35</accession>
<dbReference type="InterPro" id="IPR050396">
    <property type="entry name" value="Glycosyltr_51/Transpeptidase"/>
</dbReference>
<keyword evidence="17" id="KW-0573">Peptidoglycan synthesis</keyword>
<comment type="similarity">
    <text evidence="4">In the C-terminal section; belongs to the transpeptidase family.</text>
</comment>
<evidence type="ECO:0000256" key="3">
    <source>
        <dbReference type="ARBA" id="ARBA00004752"/>
    </source>
</evidence>
<evidence type="ECO:0000256" key="19">
    <source>
        <dbReference type="ARBA" id="ARBA00023136"/>
    </source>
</evidence>
<dbReference type="InterPro" id="IPR001264">
    <property type="entry name" value="Glyco_trans_51"/>
</dbReference>
<dbReference type="EC" id="2.4.99.28" evidence="24"/>
<dbReference type="GO" id="GO:0071555">
    <property type="term" value="P:cell wall organization"/>
    <property type="evidence" value="ECO:0007669"/>
    <property type="project" value="UniProtKB-KW"/>
</dbReference>
<dbReference type="GO" id="GO:0005886">
    <property type="term" value="C:plasma membrane"/>
    <property type="evidence" value="ECO:0007669"/>
    <property type="project" value="UniProtKB-SubCell"/>
</dbReference>
<evidence type="ECO:0000256" key="12">
    <source>
        <dbReference type="ARBA" id="ARBA00022679"/>
    </source>
</evidence>
<evidence type="ECO:0000256" key="23">
    <source>
        <dbReference type="ARBA" id="ARBA00034000"/>
    </source>
</evidence>
<feature type="domain" description="Glycosyl transferase family 51" evidence="29">
    <location>
        <begin position="84"/>
        <end position="234"/>
    </location>
</feature>
<evidence type="ECO:0000256" key="25">
    <source>
        <dbReference type="ARBA" id="ARBA00049902"/>
    </source>
</evidence>
<evidence type="ECO:0000256" key="6">
    <source>
        <dbReference type="ARBA" id="ARBA00012448"/>
    </source>
</evidence>
<reference evidence="30" key="2">
    <citation type="submission" date="2024-06" db="EMBL/GenBank/DDBJ databases">
        <authorList>
            <person name="Petrova K.O."/>
            <person name="Toshchakov S.V."/>
            <person name="Boltjanskaja Y.V."/>
            <person name="Kevbrin V."/>
        </authorList>
    </citation>
    <scope>NUCLEOTIDE SEQUENCE</scope>
    <source>
        <strain evidence="30">Z-910T</strain>
    </source>
</reference>
<evidence type="ECO:0000256" key="22">
    <source>
        <dbReference type="ARBA" id="ARBA00023316"/>
    </source>
</evidence>
<keyword evidence="12" id="KW-0808">Transferase</keyword>
<feature type="compositionally biased region" description="Acidic residues" evidence="27">
    <location>
        <begin position="764"/>
        <end position="818"/>
    </location>
</feature>
<dbReference type="GO" id="GO:0030288">
    <property type="term" value="C:outer membrane-bounded periplasmic space"/>
    <property type="evidence" value="ECO:0007669"/>
    <property type="project" value="TreeGrafter"/>
</dbReference>
<gene>
    <name evidence="30" type="ORF">PRVXT_002894</name>
</gene>
<dbReference type="PANTHER" id="PTHR32282">
    <property type="entry name" value="BINDING PROTEIN TRANSPEPTIDASE, PUTATIVE-RELATED"/>
    <property type="match status" value="1"/>
</dbReference>
<dbReference type="SUPFAM" id="SSF53955">
    <property type="entry name" value="Lysozyme-like"/>
    <property type="match status" value="1"/>
</dbReference>
<dbReference type="Pfam" id="PF00905">
    <property type="entry name" value="Transpeptidase"/>
    <property type="match status" value="1"/>
</dbReference>
<keyword evidence="14" id="KW-0378">Hydrolase</keyword>
<evidence type="ECO:0000256" key="15">
    <source>
        <dbReference type="ARBA" id="ARBA00022960"/>
    </source>
</evidence>
<proteinExistence type="inferred from homology"/>
<dbReference type="GO" id="GO:0008955">
    <property type="term" value="F:peptidoglycan glycosyltransferase activity"/>
    <property type="evidence" value="ECO:0007669"/>
    <property type="project" value="UniProtKB-EC"/>
</dbReference>
<keyword evidence="13" id="KW-0812">Transmembrane</keyword>
<dbReference type="EC" id="3.4.16.4" evidence="6"/>
<protein>
    <recommendedName>
        <fullName evidence="7">Penicillin-binding protein 1A</fullName>
        <ecNumber evidence="24">2.4.99.28</ecNumber>
        <ecNumber evidence="6">3.4.16.4</ecNumber>
    </recommendedName>
</protein>
<reference evidence="30" key="1">
    <citation type="journal article" date="2013" name="Extremophiles">
        <title>Proteinivorax tanatarense gen. nov., sp. nov., an anaerobic, haloalkaliphilic, proteolytic bacterium isolated from a decaying algal bloom, and proposal of Proteinivoraceae fam. nov.</title>
        <authorList>
            <person name="Kevbrin V."/>
            <person name="Boltyanskaya Y."/>
            <person name="Zhilina T."/>
            <person name="Kolganova T."/>
            <person name="Lavrentjeva E."/>
            <person name="Kuznetsov B."/>
        </authorList>
    </citation>
    <scope>NUCLEOTIDE SEQUENCE</scope>
    <source>
        <strain evidence="30">Z-910T</strain>
    </source>
</reference>
<dbReference type="Pfam" id="PF00912">
    <property type="entry name" value="Transgly"/>
    <property type="match status" value="1"/>
</dbReference>
<keyword evidence="15" id="KW-0133">Cell shape</keyword>
<dbReference type="PANTHER" id="PTHR32282:SF11">
    <property type="entry name" value="PENICILLIN-BINDING PROTEIN 1B"/>
    <property type="match status" value="1"/>
</dbReference>
<evidence type="ECO:0000256" key="9">
    <source>
        <dbReference type="ARBA" id="ARBA00022645"/>
    </source>
</evidence>
<keyword evidence="20" id="KW-0046">Antibiotic resistance</keyword>
<name>A0AAU7VL35_9FIRM</name>
<evidence type="ECO:0000259" key="29">
    <source>
        <dbReference type="Pfam" id="PF00912"/>
    </source>
</evidence>
<keyword evidence="16" id="KW-0735">Signal-anchor</keyword>
<keyword evidence="9" id="KW-0121">Carboxypeptidase</keyword>
<feature type="region of interest" description="Disordered" evidence="27">
    <location>
        <begin position="753"/>
        <end position="818"/>
    </location>
</feature>